<name>A0NHI2_OENOE</name>
<dbReference type="AlphaFoldDB" id="A0NHI2"/>
<protein>
    <submittedName>
        <fullName evidence="1">DNA-dependent RNA polymerase, sigma subunit</fullName>
    </submittedName>
</protein>
<organism evidence="1 2">
    <name type="scientific">Oenococcus oeni ATCC BAA-1163</name>
    <dbReference type="NCBI Taxonomy" id="379360"/>
    <lineage>
        <taxon>Bacteria</taxon>
        <taxon>Bacillati</taxon>
        <taxon>Bacillota</taxon>
        <taxon>Bacilli</taxon>
        <taxon>Lactobacillales</taxon>
        <taxon>Lactobacillaceae</taxon>
        <taxon>Oenococcus</taxon>
    </lineage>
</organism>
<dbReference type="GO" id="GO:0006352">
    <property type="term" value="P:DNA-templated transcription initiation"/>
    <property type="evidence" value="ECO:0007669"/>
    <property type="project" value="InterPro"/>
</dbReference>
<dbReference type="GO" id="GO:0003700">
    <property type="term" value="F:DNA-binding transcription factor activity"/>
    <property type="evidence" value="ECO:0007669"/>
    <property type="project" value="InterPro"/>
</dbReference>
<accession>A0NHI2</accession>
<reference evidence="1 2" key="1">
    <citation type="submission" date="2006-11" db="EMBL/GenBank/DDBJ databases">
        <authorList>
            <consortium name="Laboratoire de Microbiologie (Universite Bourgogne)"/>
            <consortium name="GENOME Express"/>
            <consortium name="UMR Oenologie Ampelologie (Universite Bordeaux 2)"/>
            <person name="Guzzo J."/>
        </authorList>
    </citation>
    <scope>NUCLEOTIDE SEQUENCE [LARGE SCALE GENOMIC DNA]</scope>
    <source>
        <strain evidence="1 2">ATCC BAA-1163</strain>
    </source>
</reference>
<dbReference type="Proteomes" id="UP000003346">
    <property type="component" value="Unassembled WGS sequence"/>
</dbReference>
<dbReference type="EMBL" id="AAUV01000020">
    <property type="protein sequence ID" value="EAV40049.1"/>
    <property type="molecule type" value="Genomic_DNA"/>
</dbReference>
<evidence type="ECO:0000313" key="2">
    <source>
        <dbReference type="Proteomes" id="UP000003346"/>
    </source>
</evidence>
<dbReference type="Gene3D" id="1.10.1740.10">
    <property type="match status" value="1"/>
</dbReference>
<sequence length="200" mass="23648">MINRRKNMKIESALKMIKKGDQTGYLFLMEETEGFLRKIHNRYLKSVLDFDEWKSEALDVLMRSVDKYQNNFDSKFTTYYFSALQHKAMDLLRKTYSKKEQNRRQHLSLDKLAIDGFDPIDQSWNEAQSKIDFEDAISQVDFHNCKQESIAVKHLFGDAELAEEIEKGIKSHSLDYRQKRLINDIYKHFYGLKNDDDSAA</sequence>
<comment type="caution">
    <text evidence="1">The sequence shown here is derived from an EMBL/GenBank/DDBJ whole genome shotgun (WGS) entry which is preliminary data.</text>
</comment>
<proteinExistence type="predicted"/>
<evidence type="ECO:0000313" key="1">
    <source>
        <dbReference type="EMBL" id="EAV40049.1"/>
    </source>
</evidence>
<dbReference type="HOGENOM" id="CLU_1407533_0_0_9"/>
<dbReference type="SUPFAM" id="SSF88946">
    <property type="entry name" value="Sigma2 domain of RNA polymerase sigma factors"/>
    <property type="match status" value="1"/>
</dbReference>
<gene>
    <name evidence="1" type="ORF">OENOO_24005</name>
</gene>
<dbReference type="InterPro" id="IPR013325">
    <property type="entry name" value="RNA_pol_sigma_r2"/>
</dbReference>